<dbReference type="InterPro" id="IPR011478">
    <property type="entry name" value="DUF1585"/>
</dbReference>
<feature type="domain" description="DUF1585" evidence="2">
    <location>
        <begin position="753"/>
        <end position="826"/>
    </location>
</feature>
<evidence type="ECO:0000259" key="2">
    <source>
        <dbReference type="Pfam" id="PF07624"/>
    </source>
</evidence>
<evidence type="ECO:0000259" key="6">
    <source>
        <dbReference type="Pfam" id="PF07635"/>
    </source>
</evidence>
<feature type="chain" id="PRO_5022698482" description="Planctomycete cytochrome C" evidence="1">
    <location>
        <begin position="28"/>
        <end position="842"/>
    </location>
</feature>
<evidence type="ECO:0000256" key="1">
    <source>
        <dbReference type="SAM" id="SignalP"/>
    </source>
</evidence>
<evidence type="ECO:0000259" key="3">
    <source>
        <dbReference type="Pfam" id="PF07626"/>
    </source>
</evidence>
<dbReference type="Pfam" id="PF07624">
    <property type="entry name" value="PSD2"/>
    <property type="match status" value="1"/>
</dbReference>
<reference evidence="8 9" key="1">
    <citation type="submission" date="2019-02" db="EMBL/GenBank/DDBJ databases">
        <title>Deep-cultivation of Planctomycetes and their phenomic and genomic characterization uncovers novel biology.</title>
        <authorList>
            <person name="Wiegand S."/>
            <person name="Jogler M."/>
            <person name="Boedeker C."/>
            <person name="Pinto D."/>
            <person name="Vollmers J."/>
            <person name="Rivas-Marin E."/>
            <person name="Kohn T."/>
            <person name="Peeters S.H."/>
            <person name="Heuer A."/>
            <person name="Rast P."/>
            <person name="Oberbeckmann S."/>
            <person name="Bunk B."/>
            <person name="Jeske O."/>
            <person name="Meyerdierks A."/>
            <person name="Storesund J.E."/>
            <person name="Kallscheuer N."/>
            <person name="Luecker S."/>
            <person name="Lage O.M."/>
            <person name="Pohl T."/>
            <person name="Merkel B.J."/>
            <person name="Hornburger P."/>
            <person name="Mueller R.-W."/>
            <person name="Bruemmer F."/>
            <person name="Labrenz M."/>
            <person name="Spormann A.M."/>
            <person name="Op Den Camp H."/>
            <person name="Overmann J."/>
            <person name="Amann R."/>
            <person name="Jetten M.S.M."/>
            <person name="Mascher T."/>
            <person name="Medema M.H."/>
            <person name="Devos D.P."/>
            <person name="Kaster A.-K."/>
            <person name="Ovreas L."/>
            <person name="Rohde M."/>
            <person name="Galperin M.Y."/>
            <person name="Jogler C."/>
        </authorList>
    </citation>
    <scope>NUCLEOTIDE SEQUENCE [LARGE SCALE GENOMIC DNA]</scope>
    <source>
        <strain evidence="8 9">Pla22</strain>
    </source>
</reference>
<keyword evidence="9" id="KW-1185">Reference proteome</keyword>
<gene>
    <name evidence="8" type="ORF">Pla22_41080</name>
</gene>
<dbReference type="InterPro" id="IPR011429">
    <property type="entry name" value="Cyt_c_Planctomycete-type"/>
</dbReference>
<dbReference type="Pfam" id="PF07626">
    <property type="entry name" value="PSD3"/>
    <property type="match status" value="1"/>
</dbReference>
<evidence type="ECO:0000259" key="5">
    <source>
        <dbReference type="Pfam" id="PF07631"/>
    </source>
</evidence>
<organism evidence="8 9">
    <name type="scientific">Rubripirellula amarantea</name>
    <dbReference type="NCBI Taxonomy" id="2527999"/>
    <lineage>
        <taxon>Bacteria</taxon>
        <taxon>Pseudomonadati</taxon>
        <taxon>Planctomycetota</taxon>
        <taxon>Planctomycetia</taxon>
        <taxon>Pirellulales</taxon>
        <taxon>Pirellulaceae</taxon>
        <taxon>Rubripirellula</taxon>
    </lineage>
</organism>
<proteinExistence type="predicted"/>
<feature type="domain" description="DUF1588" evidence="4">
    <location>
        <begin position="627"/>
        <end position="726"/>
    </location>
</feature>
<protein>
    <recommendedName>
        <fullName evidence="10">Planctomycete cytochrome C</fullName>
    </recommendedName>
</protein>
<dbReference type="Pfam" id="PF07635">
    <property type="entry name" value="PSCyt1"/>
    <property type="match status" value="1"/>
</dbReference>
<accession>A0A5C5WMK8</accession>
<dbReference type="InterPro" id="IPR013042">
    <property type="entry name" value="DUF1592"/>
</dbReference>
<evidence type="ECO:0000313" key="9">
    <source>
        <dbReference type="Proteomes" id="UP000316598"/>
    </source>
</evidence>
<dbReference type="Pfam" id="PF07627">
    <property type="entry name" value="PSCyt3"/>
    <property type="match status" value="1"/>
</dbReference>
<dbReference type="Gene3D" id="1.10.760.10">
    <property type="entry name" value="Cytochrome c-like domain"/>
    <property type="match status" value="1"/>
</dbReference>
<feature type="domain" description="Cytochrome C Planctomycete-type" evidence="6">
    <location>
        <begin position="61"/>
        <end position="108"/>
    </location>
</feature>
<dbReference type="InterPro" id="IPR013043">
    <property type="entry name" value="DUF1595"/>
</dbReference>
<feature type="domain" description="DUF1595" evidence="7">
    <location>
        <begin position="390"/>
        <end position="450"/>
    </location>
</feature>
<dbReference type="InterPro" id="IPR036909">
    <property type="entry name" value="Cyt_c-like_dom_sf"/>
</dbReference>
<dbReference type="InterPro" id="IPR013036">
    <property type="entry name" value="DUF1587"/>
</dbReference>
<dbReference type="EMBL" id="SJPI01000002">
    <property type="protein sequence ID" value="TWT51331.1"/>
    <property type="molecule type" value="Genomic_DNA"/>
</dbReference>
<dbReference type="InterPro" id="IPR013039">
    <property type="entry name" value="DUF1588"/>
</dbReference>
<dbReference type="AlphaFoldDB" id="A0A5C5WMK8"/>
<comment type="caution">
    <text evidence="8">The sequence shown here is derived from an EMBL/GenBank/DDBJ whole genome shotgun (WGS) entry which is preliminary data.</text>
</comment>
<evidence type="ECO:0000313" key="8">
    <source>
        <dbReference type="EMBL" id="TWT51331.1"/>
    </source>
</evidence>
<dbReference type="Pfam" id="PF07631">
    <property type="entry name" value="PSD4"/>
    <property type="match status" value="1"/>
</dbReference>
<dbReference type="Pfam" id="PF07637">
    <property type="entry name" value="PSD5"/>
    <property type="match status" value="1"/>
</dbReference>
<dbReference type="GO" id="GO:0009055">
    <property type="term" value="F:electron transfer activity"/>
    <property type="evidence" value="ECO:0007669"/>
    <property type="project" value="InterPro"/>
</dbReference>
<dbReference type="GO" id="GO:0020037">
    <property type="term" value="F:heme binding"/>
    <property type="evidence" value="ECO:0007669"/>
    <property type="project" value="InterPro"/>
</dbReference>
<feature type="domain" description="DUF1592" evidence="5">
    <location>
        <begin position="474"/>
        <end position="608"/>
    </location>
</feature>
<keyword evidence="1" id="KW-0732">Signal</keyword>
<sequence precursor="true">MLSICCPRAVACCLSFLILASVPSTFAAIGAEPAVADQSDDGHGSLTFDIEQLRNQFEDHCFGCHGDDAEEGGFAFEKLASGEYGNQTIDRWEAVWKNIRAQTMPPSEEEQPELQQRNQWIDFINREVFRLDPENIDPGKVVLRRLNRAEYKATVHQLTSMSFDTSEEFPADDTGYGFDTIGEVLHISPVLLEKYLSAAEQIVQKSIPLDGRTPLESRFWADHFHSDKPDGPKKSQRRLDGDTTFHMVETLKHPGRYRLEVEWELDNSWTTTKQEANVTLRWHTDDGEPTKLDEARLGFAYERGGKLVGDVEVGDKPVHISIELVTVCDDAKSTLPEQNQDVPYSFRLEYADFIGPLDSDLSAYRTGTRILFNGPPPGDADEEKLDAMTREVVERFALRAYRRPAGEKTIDRLVGIARKTRSEPGSSYERGIAMAVKLILASPRFIFRIEEPLGDDLVASVPDFFQKSSLGVPIDEYALATRLSYFLGSCPPNENLLNVAREGKLRENIDQELTRFFEADEWQLSQGIENFVGQWLLTRDVMDKPIEAKIVLAFRDNDFELDWRVRSAMKKETEMMFQHLIEEDRPVHELLNARYTFLNGPLAKFYGIDGVEGNDMRKVDLPEDSNRRGLLTHGSILMVTSNPTRTSPVKRGLFILENLLGTPSPPAPPNVPELEASKKGELSEASLRAVLELHRSDAACASCHSRMDPLGLALEHYNAMGQYREVELGMPGWRGRPASPDQPIDPRGELMTGEKFSSALELADILANQRRDDFYRCLAEKMLVYAIGRGLTHQDTLAVDQIVRDMHENDGSMRSLIRAIVTSVPFNYMPKPDAERVDLAGR</sequence>
<feature type="domain" description="DUF1587" evidence="3">
    <location>
        <begin position="144"/>
        <end position="206"/>
    </location>
</feature>
<dbReference type="Proteomes" id="UP000316598">
    <property type="component" value="Unassembled WGS sequence"/>
</dbReference>
<evidence type="ECO:0000259" key="4">
    <source>
        <dbReference type="Pfam" id="PF07627"/>
    </source>
</evidence>
<evidence type="ECO:0008006" key="10">
    <source>
        <dbReference type="Google" id="ProtNLM"/>
    </source>
</evidence>
<dbReference type="SUPFAM" id="SSF46626">
    <property type="entry name" value="Cytochrome c"/>
    <property type="match status" value="1"/>
</dbReference>
<feature type="signal peptide" evidence="1">
    <location>
        <begin position="1"/>
        <end position="27"/>
    </location>
</feature>
<name>A0A5C5WMK8_9BACT</name>
<evidence type="ECO:0000259" key="7">
    <source>
        <dbReference type="Pfam" id="PF07637"/>
    </source>
</evidence>